<dbReference type="CDD" id="cd19071">
    <property type="entry name" value="AKR_AKR1-5-like"/>
    <property type="match status" value="1"/>
</dbReference>
<feature type="signal peptide" evidence="4">
    <location>
        <begin position="1"/>
        <end position="21"/>
    </location>
</feature>
<evidence type="ECO:0000256" key="2">
    <source>
        <dbReference type="ARBA" id="ARBA00022857"/>
    </source>
</evidence>
<dbReference type="Proteomes" id="UP001642464">
    <property type="component" value="Unassembled WGS sequence"/>
</dbReference>
<keyword evidence="4" id="KW-0732">Signal</keyword>
<sequence>MLTHGMARLAVWVGALAVTAADGVSCGVVPCVQLPHSVQMPMIALGSWRGSYKDCAQDNYTCAQAHARGAVQTWLQELNGTHVDTANDYRTQVQVGEALKASGKSRQEVFITTKCPGAIGFNATLQCIEDNLQMLGFYGESKPYIDLVLVHFPFAIKPECIGVDSPACTPSFYDPGAEARRDTWAAMEFALRSGRARAIGVSNYEVKHLVEIMDLEEKPAVNQVEWHPYHHDDELKAFCHQNAIALEAWSPLSGRNASALLDPVVKEVAQKHNVSTAQVVLRWSLQQNVSVVVGTEKAEHMKTDLEVFSFQLSAAEMQSISKLKVSEVFV</sequence>
<dbReference type="InterPro" id="IPR020471">
    <property type="entry name" value="AKR"/>
</dbReference>
<dbReference type="InterPro" id="IPR018170">
    <property type="entry name" value="Aldo/ket_reductase_CS"/>
</dbReference>
<gene>
    <name evidence="7" type="ORF">SCF082_LOCUS19507</name>
    <name evidence="6" type="ORF">SCF082_LOCUS3097</name>
</gene>
<keyword evidence="8" id="KW-1185">Reference proteome</keyword>
<dbReference type="InterPro" id="IPR036812">
    <property type="entry name" value="NAD(P)_OxRdtase_dom_sf"/>
</dbReference>
<evidence type="ECO:0000313" key="6">
    <source>
        <dbReference type="EMBL" id="CAK8992439.1"/>
    </source>
</evidence>
<evidence type="ECO:0000256" key="3">
    <source>
        <dbReference type="ARBA" id="ARBA00023002"/>
    </source>
</evidence>
<evidence type="ECO:0000256" key="1">
    <source>
        <dbReference type="ARBA" id="ARBA00007905"/>
    </source>
</evidence>
<dbReference type="PROSITE" id="PS00062">
    <property type="entry name" value="ALDOKETO_REDUCTASE_2"/>
    <property type="match status" value="1"/>
</dbReference>
<evidence type="ECO:0000313" key="7">
    <source>
        <dbReference type="EMBL" id="CAK9031122.1"/>
    </source>
</evidence>
<dbReference type="PANTHER" id="PTHR43827">
    <property type="entry name" value="2,5-DIKETO-D-GLUCONIC ACID REDUCTASE"/>
    <property type="match status" value="1"/>
</dbReference>
<dbReference type="EMBL" id="CAXAMM010013336">
    <property type="protein sequence ID" value="CAK9031122.1"/>
    <property type="molecule type" value="Genomic_DNA"/>
</dbReference>
<dbReference type="Pfam" id="PF00248">
    <property type="entry name" value="Aldo_ket_red"/>
    <property type="match status" value="1"/>
</dbReference>
<dbReference type="EMBL" id="CAXAMM010001558">
    <property type="protein sequence ID" value="CAK8992439.1"/>
    <property type="molecule type" value="Genomic_DNA"/>
</dbReference>
<accession>A0ABP0KW52</accession>
<name>A0ABP0KW52_9DINO</name>
<evidence type="ECO:0000256" key="4">
    <source>
        <dbReference type="SAM" id="SignalP"/>
    </source>
</evidence>
<dbReference type="InterPro" id="IPR023210">
    <property type="entry name" value="NADP_OxRdtase_dom"/>
</dbReference>
<keyword evidence="3" id="KW-0560">Oxidoreductase</keyword>
<comment type="similarity">
    <text evidence="1">Belongs to the aldo/keto reductase family.</text>
</comment>
<organism evidence="7 8">
    <name type="scientific">Durusdinium trenchii</name>
    <dbReference type="NCBI Taxonomy" id="1381693"/>
    <lineage>
        <taxon>Eukaryota</taxon>
        <taxon>Sar</taxon>
        <taxon>Alveolata</taxon>
        <taxon>Dinophyceae</taxon>
        <taxon>Suessiales</taxon>
        <taxon>Symbiodiniaceae</taxon>
        <taxon>Durusdinium</taxon>
    </lineage>
</organism>
<dbReference type="Gene3D" id="3.20.20.100">
    <property type="entry name" value="NADP-dependent oxidoreductase domain"/>
    <property type="match status" value="1"/>
</dbReference>
<evidence type="ECO:0000313" key="8">
    <source>
        <dbReference type="Proteomes" id="UP001642464"/>
    </source>
</evidence>
<dbReference type="SUPFAM" id="SSF51430">
    <property type="entry name" value="NAD(P)-linked oxidoreductase"/>
    <property type="match status" value="1"/>
</dbReference>
<feature type="domain" description="NADP-dependent oxidoreductase" evidence="5">
    <location>
        <begin position="45"/>
        <end position="323"/>
    </location>
</feature>
<evidence type="ECO:0000259" key="5">
    <source>
        <dbReference type="Pfam" id="PF00248"/>
    </source>
</evidence>
<proteinExistence type="inferred from homology"/>
<dbReference type="PANTHER" id="PTHR43827:SF3">
    <property type="entry name" value="NADP-DEPENDENT OXIDOREDUCTASE DOMAIN-CONTAINING PROTEIN"/>
    <property type="match status" value="1"/>
</dbReference>
<protein>
    <submittedName>
        <fullName evidence="7">11-endoperoxide prostaglandin H2 reductase (Prostaglandin F2-alpha synthase)</fullName>
    </submittedName>
</protein>
<dbReference type="PIRSF" id="PIRSF000097">
    <property type="entry name" value="AKR"/>
    <property type="match status" value="1"/>
</dbReference>
<keyword evidence="2" id="KW-0521">NADP</keyword>
<comment type="caution">
    <text evidence="7">The sequence shown here is derived from an EMBL/GenBank/DDBJ whole genome shotgun (WGS) entry which is preliminary data.</text>
</comment>
<feature type="chain" id="PRO_5045029245" evidence="4">
    <location>
        <begin position="22"/>
        <end position="330"/>
    </location>
</feature>
<reference evidence="7 8" key="1">
    <citation type="submission" date="2024-02" db="EMBL/GenBank/DDBJ databases">
        <authorList>
            <person name="Chen Y."/>
            <person name="Shah S."/>
            <person name="Dougan E. K."/>
            <person name="Thang M."/>
            <person name="Chan C."/>
        </authorList>
    </citation>
    <scope>NUCLEOTIDE SEQUENCE [LARGE SCALE GENOMIC DNA]</scope>
</reference>
<dbReference type="PRINTS" id="PR00069">
    <property type="entry name" value="ALDKETRDTASE"/>
</dbReference>